<protein>
    <submittedName>
        <fullName evidence="2">Uncharacterized protein</fullName>
    </submittedName>
</protein>
<feature type="compositionally biased region" description="Polar residues" evidence="1">
    <location>
        <begin position="112"/>
        <end position="123"/>
    </location>
</feature>
<accession>A0ABR8DS92</accession>
<name>A0ABR8DS92_9NOSO</name>
<gene>
    <name evidence="2" type="ORF">H6G97_21415</name>
</gene>
<dbReference type="Proteomes" id="UP000623440">
    <property type="component" value="Unassembled WGS sequence"/>
</dbReference>
<organism evidence="2 3">
    <name type="scientific">Nostoc flagelliforme FACHB-838</name>
    <dbReference type="NCBI Taxonomy" id="2692904"/>
    <lineage>
        <taxon>Bacteria</taxon>
        <taxon>Bacillati</taxon>
        <taxon>Cyanobacteriota</taxon>
        <taxon>Cyanophyceae</taxon>
        <taxon>Nostocales</taxon>
        <taxon>Nostocaceae</taxon>
        <taxon>Nostoc</taxon>
    </lineage>
</organism>
<evidence type="ECO:0000313" key="2">
    <source>
        <dbReference type="EMBL" id="MBD2532008.1"/>
    </source>
</evidence>
<proteinExistence type="predicted"/>
<evidence type="ECO:0000256" key="1">
    <source>
        <dbReference type="SAM" id="MobiDB-lite"/>
    </source>
</evidence>
<reference evidence="2 3" key="1">
    <citation type="journal article" date="2020" name="ISME J.">
        <title>Comparative genomics reveals insights into cyanobacterial evolution and habitat adaptation.</title>
        <authorList>
            <person name="Chen M.Y."/>
            <person name="Teng W.K."/>
            <person name="Zhao L."/>
            <person name="Hu C.X."/>
            <person name="Zhou Y.K."/>
            <person name="Han B.P."/>
            <person name="Song L.R."/>
            <person name="Shu W.S."/>
        </authorList>
    </citation>
    <scope>NUCLEOTIDE SEQUENCE [LARGE SCALE GENOMIC DNA]</scope>
    <source>
        <strain evidence="2 3">FACHB-838</strain>
    </source>
</reference>
<dbReference type="EMBL" id="JACJSI010000046">
    <property type="protein sequence ID" value="MBD2532008.1"/>
    <property type="molecule type" value="Genomic_DNA"/>
</dbReference>
<keyword evidence="3" id="KW-1185">Reference proteome</keyword>
<dbReference type="RefSeq" id="WP_190942663.1">
    <property type="nucleotide sequence ID" value="NZ_JACJSI010000046.1"/>
</dbReference>
<sequence length="123" mass="13821">MDNNINRLPLPEINNSGSGQPARFYTSAIALVNYIYKSWFALMKRSQFQLEGKIRWLEMLNSDVELVENSGVSLDSLRTKAAKVLAEFAPLSTAETQSTNVKKAKKPKKPQNLDSKSLSKNLF</sequence>
<evidence type="ECO:0000313" key="3">
    <source>
        <dbReference type="Proteomes" id="UP000623440"/>
    </source>
</evidence>
<feature type="region of interest" description="Disordered" evidence="1">
    <location>
        <begin position="93"/>
        <end position="123"/>
    </location>
</feature>
<comment type="caution">
    <text evidence="2">The sequence shown here is derived from an EMBL/GenBank/DDBJ whole genome shotgun (WGS) entry which is preliminary data.</text>
</comment>